<name>D0LWF5_HALO1</name>
<sequence>MSRIGKGALRALLSGLTACLTLAPMAALAQVEAPAPTAAGAQSATLRGVVLDPETGVPIEGATVIVLGTDLATVTEADGSYEIVGVPAGTQQVQVVLDDHVEEPVTVELSAGQTLVSELAAKPSSLAGEVIVVTGTRSPEKIFDAPVTVEAVGEEVIARTAGPTYLSSLSNVKGIDFANAGLNDQRISMRGFTTQFNSRLITMVDGRLAQSPGNGLPQANLLPATTLDMKAMEVVVGPASALYGPNAHTGVINVLTKTPWDESGAALSLRGGTQDMIDGAVRLAGTVGEDFGWKLNAQYMRAEDFETDCSAGSPFRYGTDLCEADVLEDFHVDSFKTDGSLYYRFGDWMAKVAAGMSENTSFGATNAGRNHIRDWQISYQAAQLSHPNWYAQVTRTASDAGNTYQLHGLVQQAATRQDEGGSIAPEDLGDLRYATRFEDASQMLDGELQYREEFVGIETSVGLQARAYMPDSGGTYLADAVGTDIDAQEVGGYVQADYDPIPDKLRVVGALRVDTHSNYDPQVSPKLAAVLDLAPGSKLRVGYNRAFKSPTILENYLLIGGNLRGNRDGYVIRDSADGGGGVVQTIDPLEPELVNSFEIGYKGYIGRTVFIDAVVYDSFYRNFIGPLSQVADGQDTFGYTSDGQLVENGRLLTYQNFGAAEVRGADIGVSVHANEYLSLSASTSFIGMVSNGEEAPPLNVSPAKFKFSVTGENLFLDNTFVRLAGRYSSAYDFASGVWVAEVPPIFVADITAGYTFTDLGVSLTGGVMNLFDNDIAEVPGAPVATPMAFLQMSYAYQGLNY</sequence>
<evidence type="ECO:0000259" key="13">
    <source>
        <dbReference type="Pfam" id="PF00593"/>
    </source>
</evidence>
<keyword evidence="6 11" id="KW-0798">TonB box</keyword>
<dbReference type="InterPro" id="IPR000531">
    <property type="entry name" value="Beta-barrel_TonB"/>
</dbReference>
<evidence type="ECO:0000313" key="16">
    <source>
        <dbReference type="Proteomes" id="UP000001880"/>
    </source>
</evidence>
<feature type="domain" description="TonB-dependent receptor-like beta-barrel" evidence="13">
    <location>
        <begin position="346"/>
        <end position="770"/>
    </location>
</feature>
<dbReference type="GO" id="GO:0015344">
    <property type="term" value="F:siderophore uptake transmembrane transporter activity"/>
    <property type="evidence" value="ECO:0007669"/>
    <property type="project" value="TreeGrafter"/>
</dbReference>
<keyword evidence="16" id="KW-1185">Reference proteome</keyword>
<keyword evidence="9 10" id="KW-0998">Cell outer membrane</keyword>
<dbReference type="SUPFAM" id="SSF49464">
    <property type="entry name" value="Carboxypeptidase regulatory domain-like"/>
    <property type="match status" value="1"/>
</dbReference>
<evidence type="ECO:0000313" key="15">
    <source>
        <dbReference type="EMBL" id="ACY17605.1"/>
    </source>
</evidence>
<evidence type="ECO:0000256" key="6">
    <source>
        <dbReference type="ARBA" id="ARBA00023077"/>
    </source>
</evidence>
<feature type="signal peptide" evidence="12">
    <location>
        <begin position="1"/>
        <end position="29"/>
    </location>
</feature>
<organism evidence="15 16">
    <name type="scientific">Haliangium ochraceum (strain DSM 14365 / JCM 11303 / SMP-2)</name>
    <dbReference type="NCBI Taxonomy" id="502025"/>
    <lineage>
        <taxon>Bacteria</taxon>
        <taxon>Pseudomonadati</taxon>
        <taxon>Myxococcota</taxon>
        <taxon>Polyangia</taxon>
        <taxon>Haliangiales</taxon>
        <taxon>Kofleriaceae</taxon>
        <taxon>Haliangium</taxon>
    </lineage>
</organism>
<dbReference type="SUPFAM" id="SSF56935">
    <property type="entry name" value="Porins"/>
    <property type="match status" value="1"/>
</dbReference>
<dbReference type="GO" id="GO:0009279">
    <property type="term" value="C:cell outer membrane"/>
    <property type="evidence" value="ECO:0007669"/>
    <property type="project" value="UniProtKB-SubCell"/>
</dbReference>
<gene>
    <name evidence="15" type="ordered locus">Hoch_5117</name>
</gene>
<keyword evidence="7 10" id="KW-0472">Membrane</keyword>
<dbReference type="Proteomes" id="UP000001880">
    <property type="component" value="Chromosome"/>
</dbReference>
<evidence type="ECO:0000256" key="3">
    <source>
        <dbReference type="ARBA" id="ARBA00022452"/>
    </source>
</evidence>
<evidence type="ECO:0000256" key="11">
    <source>
        <dbReference type="RuleBase" id="RU003357"/>
    </source>
</evidence>
<keyword evidence="5 12" id="KW-0732">Signal</keyword>
<evidence type="ECO:0000256" key="1">
    <source>
        <dbReference type="ARBA" id="ARBA00004571"/>
    </source>
</evidence>
<evidence type="ECO:0000259" key="14">
    <source>
        <dbReference type="Pfam" id="PF07715"/>
    </source>
</evidence>
<dbReference type="InterPro" id="IPR036942">
    <property type="entry name" value="Beta-barrel_TonB_sf"/>
</dbReference>
<keyword evidence="8 15" id="KW-0675">Receptor</keyword>
<protein>
    <submittedName>
        <fullName evidence="15">TonB-dependent receptor</fullName>
    </submittedName>
</protein>
<dbReference type="EMBL" id="CP001804">
    <property type="protein sequence ID" value="ACY17605.1"/>
    <property type="molecule type" value="Genomic_DNA"/>
</dbReference>
<comment type="subcellular location">
    <subcellularLocation>
        <location evidence="1 10">Cell outer membrane</location>
        <topology evidence="1 10">Multi-pass membrane protein</topology>
    </subcellularLocation>
</comment>
<dbReference type="InterPro" id="IPR008969">
    <property type="entry name" value="CarboxyPept-like_regulatory"/>
</dbReference>
<dbReference type="HOGENOM" id="CLU_015276_0_0_7"/>
<dbReference type="Pfam" id="PF07715">
    <property type="entry name" value="Plug"/>
    <property type="match status" value="1"/>
</dbReference>
<evidence type="ECO:0000256" key="7">
    <source>
        <dbReference type="ARBA" id="ARBA00023136"/>
    </source>
</evidence>
<dbReference type="AlphaFoldDB" id="D0LWF5"/>
<accession>D0LWF5</accession>
<keyword evidence="2 10" id="KW-0813">Transport</keyword>
<reference evidence="15 16" key="1">
    <citation type="journal article" date="2010" name="Stand. Genomic Sci.">
        <title>Complete genome sequence of Haliangium ochraceum type strain (SMP-2).</title>
        <authorList>
            <consortium name="US DOE Joint Genome Institute (JGI-PGF)"/>
            <person name="Ivanova N."/>
            <person name="Daum C."/>
            <person name="Lang E."/>
            <person name="Abt B."/>
            <person name="Kopitz M."/>
            <person name="Saunders E."/>
            <person name="Lapidus A."/>
            <person name="Lucas S."/>
            <person name="Glavina Del Rio T."/>
            <person name="Nolan M."/>
            <person name="Tice H."/>
            <person name="Copeland A."/>
            <person name="Cheng J.F."/>
            <person name="Chen F."/>
            <person name="Bruce D."/>
            <person name="Goodwin L."/>
            <person name="Pitluck S."/>
            <person name="Mavromatis K."/>
            <person name="Pati A."/>
            <person name="Mikhailova N."/>
            <person name="Chen A."/>
            <person name="Palaniappan K."/>
            <person name="Land M."/>
            <person name="Hauser L."/>
            <person name="Chang Y.J."/>
            <person name="Jeffries C.D."/>
            <person name="Detter J.C."/>
            <person name="Brettin T."/>
            <person name="Rohde M."/>
            <person name="Goker M."/>
            <person name="Bristow J."/>
            <person name="Markowitz V."/>
            <person name="Eisen J.A."/>
            <person name="Hugenholtz P."/>
            <person name="Kyrpides N.C."/>
            <person name="Klenk H.P."/>
        </authorList>
    </citation>
    <scope>NUCLEOTIDE SEQUENCE [LARGE SCALE GENOMIC DNA]</scope>
    <source>
        <strain evidence="16">DSM 14365 / CIP 107738 / JCM 11303 / AJ 13395 / SMP-2</strain>
    </source>
</reference>
<evidence type="ECO:0000256" key="10">
    <source>
        <dbReference type="PROSITE-ProRule" id="PRU01360"/>
    </source>
</evidence>
<dbReference type="PROSITE" id="PS52016">
    <property type="entry name" value="TONB_DEPENDENT_REC_3"/>
    <property type="match status" value="1"/>
</dbReference>
<dbReference type="STRING" id="502025.Hoch_5117"/>
<dbReference type="InterPro" id="IPR012910">
    <property type="entry name" value="Plug_dom"/>
</dbReference>
<keyword evidence="4 10" id="KW-0812">Transmembrane</keyword>
<dbReference type="KEGG" id="hoh:Hoch_5117"/>
<evidence type="ECO:0000256" key="5">
    <source>
        <dbReference type="ARBA" id="ARBA00022729"/>
    </source>
</evidence>
<feature type="chain" id="PRO_5003010542" evidence="12">
    <location>
        <begin position="30"/>
        <end position="801"/>
    </location>
</feature>
<dbReference type="eggNOG" id="COG4771">
    <property type="taxonomic scope" value="Bacteria"/>
</dbReference>
<evidence type="ECO:0000256" key="2">
    <source>
        <dbReference type="ARBA" id="ARBA00022448"/>
    </source>
</evidence>
<dbReference type="PANTHER" id="PTHR30069">
    <property type="entry name" value="TONB-DEPENDENT OUTER MEMBRANE RECEPTOR"/>
    <property type="match status" value="1"/>
</dbReference>
<dbReference type="Gene3D" id="2.60.40.1120">
    <property type="entry name" value="Carboxypeptidase-like, regulatory domain"/>
    <property type="match status" value="1"/>
</dbReference>
<dbReference type="Pfam" id="PF13620">
    <property type="entry name" value="CarboxypepD_reg"/>
    <property type="match status" value="1"/>
</dbReference>
<evidence type="ECO:0000256" key="8">
    <source>
        <dbReference type="ARBA" id="ARBA00023170"/>
    </source>
</evidence>
<dbReference type="Gene3D" id="2.40.170.20">
    <property type="entry name" value="TonB-dependent receptor, beta-barrel domain"/>
    <property type="match status" value="1"/>
</dbReference>
<feature type="domain" description="TonB-dependent receptor plug" evidence="14">
    <location>
        <begin position="143"/>
        <end position="251"/>
    </location>
</feature>
<comment type="similarity">
    <text evidence="10 11">Belongs to the TonB-dependent receptor family.</text>
</comment>
<dbReference type="Gene3D" id="2.170.130.10">
    <property type="entry name" value="TonB-dependent receptor, plug domain"/>
    <property type="match status" value="1"/>
</dbReference>
<dbReference type="GO" id="GO:0044718">
    <property type="term" value="P:siderophore transmembrane transport"/>
    <property type="evidence" value="ECO:0007669"/>
    <property type="project" value="TreeGrafter"/>
</dbReference>
<dbReference type="InterPro" id="IPR039426">
    <property type="entry name" value="TonB-dep_rcpt-like"/>
</dbReference>
<dbReference type="Pfam" id="PF00593">
    <property type="entry name" value="TonB_dep_Rec_b-barrel"/>
    <property type="match status" value="1"/>
</dbReference>
<evidence type="ECO:0000256" key="9">
    <source>
        <dbReference type="ARBA" id="ARBA00023237"/>
    </source>
</evidence>
<keyword evidence="3 10" id="KW-1134">Transmembrane beta strand</keyword>
<dbReference type="PANTHER" id="PTHR30069:SF29">
    <property type="entry name" value="HEMOGLOBIN AND HEMOGLOBIN-HAPTOGLOBIN-BINDING PROTEIN 1-RELATED"/>
    <property type="match status" value="1"/>
</dbReference>
<evidence type="ECO:0000256" key="12">
    <source>
        <dbReference type="SAM" id="SignalP"/>
    </source>
</evidence>
<proteinExistence type="inferred from homology"/>
<dbReference type="InterPro" id="IPR037066">
    <property type="entry name" value="Plug_dom_sf"/>
</dbReference>
<evidence type="ECO:0000256" key="4">
    <source>
        <dbReference type="ARBA" id="ARBA00022692"/>
    </source>
</evidence>